<keyword evidence="6" id="KW-0482">Metalloprotease</keyword>
<comment type="caution">
    <text evidence="9">The sequence shown here is derived from an EMBL/GenBank/DDBJ whole genome shotgun (WGS) entry which is preliminary data.</text>
</comment>
<keyword evidence="10" id="KW-1185">Reference proteome</keyword>
<dbReference type="InterPro" id="IPR001915">
    <property type="entry name" value="Peptidase_M48"/>
</dbReference>
<feature type="chain" id="PRO_5006914593" evidence="7">
    <location>
        <begin position="21"/>
        <end position="459"/>
    </location>
</feature>
<evidence type="ECO:0000256" key="7">
    <source>
        <dbReference type="SAM" id="SignalP"/>
    </source>
</evidence>
<dbReference type="GO" id="GO:0051603">
    <property type="term" value="P:proteolysis involved in protein catabolic process"/>
    <property type="evidence" value="ECO:0007669"/>
    <property type="project" value="TreeGrafter"/>
</dbReference>
<dbReference type="PANTHER" id="PTHR22726:SF1">
    <property type="entry name" value="METALLOENDOPEPTIDASE OMA1, MITOCHONDRIAL"/>
    <property type="match status" value="1"/>
</dbReference>
<dbReference type="STRING" id="456.Ljor_1260"/>
<dbReference type="Gene3D" id="1.25.40.10">
    <property type="entry name" value="Tetratricopeptide repeat domain"/>
    <property type="match status" value="1"/>
</dbReference>
<gene>
    <name evidence="9" type="ORF">Ljor_1260</name>
</gene>
<dbReference type="EMBL" id="LNYJ01000011">
    <property type="protein sequence ID" value="KTD16954.1"/>
    <property type="molecule type" value="Genomic_DNA"/>
</dbReference>
<keyword evidence="2 9" id="KW-0645">Protease</keyword>
<evidence type="ECO:0000259" key="8">
    <source>
        <dbReference type="Pfam" id="PF01435"/>
    </source>
</evidence>
<sequence length="459" mass="51700">MVWLVSALLMVQPFSQKAFAFSPYSTRELEELEKEFIQLINQSESVERNPLANQYINHLGKKLAHFAHIPTPSFFIVKSNEINAFAGPGGYIGINTQLILATENESELAAVMAHEIAHVRLHHLYNMIQHQKQMRIPMLASILASLALGVVNPTLASGALMASLGGFAQDNINFTRANEKEADRIGIDMLIRAGFDPRAMASFFKKMQESMRYYYTANIPAILRTHPMDEDRIAEAENRSDRLRSPKVSDSINYRLFKELIRVSVSSNGKQLLDYYQIQCQKKNSSAACEYGYVLALLNLNQYQQAETHLSVLLAQEPDNLFYQTAMAQAELGNRQLNAALQRLKNLQANYPENYAALMAYGQGLLSAGKAEQAASVFLKGSRQFKKDLALCEALAQAQSASHRKGYAYFTEAQCQLLQGRKREAVRQLKQARLMAKNDQYLLARINAMIDEIKFLSEK</sequence>
<keyword evidence="3" id="KW-0479">Metal-binding</keyword>
<proteinExistence type="predicted"/>
<dbReference type="InterPro" id="IPR051156">
    <property type="entry name" value="Mito/Outer_Membr_Metalloprot"/>
</dbReference>
<evidence type="ECO:0000256" key="5">
    <source>
        <dbReference type="ARBA" id="ARBA00022833"/>
    </source>
</evidence>
<organism evidence="9 10">
    <name type="scientific">Legionella jordanis</name>
    <dbReference type="NCBI Taxonomy" id="456"/>
    <lineage>
        <taxon>Bacteria</taxon>
        <taxon>Pseudomonadati</taxon>
        <taxon>Pseudomonadota</taxon>
        <taxon>Gammaproteobacteria</taxon>
        <taxon>Legionellales</taxon>
        <taxon>Legionellaceae</taxon>
        <taxon>Legionella</taxon>
    </lineage>
</organism>
<dbReference type="GO" id="GO:0016020">
    <property type="term" value="C:membrane"/>
    <property type="evidence" value="ECO:0007669"/>
    <property type="project" value="TreeGrafter"/>
</dbReference>
<evidence type="ECO:0000313" key="9">
    <source>
        <dbReference type="EMBL" id="KTD16954.1"/>
    </source>
</evidence>
<keyword evidence="4" id="KW-0378">Hydrolase</keyword>
<dbReference type="GO" id="GO:0046872">
    <property type="term" value="F:metal ion binding"/>
    <property type="evidence" value="ECO:0007669"/>
    <property type="project" value="UniProtKB-KW"/>
</dbReference>
<feature type="domain" description="Peptidase M48" evidence="8">
    <location>
        <begin position="51"/>
        <end position="239"/>
    </location>
</feature>
<evidence type="ECO:0000256" key="6">
    <source>
        <dbReference type="ARBA" id="ARBA00023049"/>
    </source>
</evidence>
<dbReference type="AlphaFoldDB" id="A0A0W0VA28"/>
<dbReference type="InterPro" id="IPR011990">
    <property type="entry name" value="TPR-like_helical_dom_sf"/>
</dbReference>
<evidence type="ECO:0000256" key="2">
    <source>
        <dbReference type="ARBA" id="ARBA00022670"/>
    </source>
</evidence>
<feature type="signal peptide" evidence="7">
    <location>
        <begin position="1"/>
        <end position="20"/>
    </location>
</feature>
<name>A0A0W0VA28_9GAMM</name>
<dbReference type="Gene3D" id="3.30.2010.10">
    <property type="entry name" value="Metalloproteases ('zincins'), catalytic domain"/>
    <property type="match status" value="1"/>
</dbReference>
<dbReference type="RefSeq" id="WP_082647151.1">
    <property type="nucleotide sequence ID" value="NZ_LNYJ01000011.1"/>
</dbReference>
<keyword evidence="7" id="KW-0732">Signal</keyword>
<dbReference type="PANTHER" id="PTHR22726">
    <property type="entry name" value="METALLOENDOPEPTIDASE OMA1"/>
    <property type="match status" value="1"/>
</dbReference>
<dbReference type="SUPFAM" id="SSF48452">
    <property type="entry name" value="TPR-like"/>
    <property type="match status" value="1"/>
</dbReference>
<dbReference type="Pfam" id="PF01435">
    <property type="entry name" value="Peptidase_M48"/>
    <property type="match status" value="1"/>
</dbReference>
<keyword evidence="5" id="KW-0862">Zinc</keyword>
<evidence type="ECO:0000256" key="3">
    <source>
        <dbReference type="ARBA" id="ARBA00022723"/>
    </source>
</evidence>
<accession>A0A0W0VA28</accession>
<comment type="cofactor">
    <cofactor evidence="1">
        <name>Zn(2+)</name>
        <dbReference type="ChEBI" id="CHEBI:29105"/>
    </cofactor>
</comment>
<dbReference type="Proteomes" id="UP000055035">
    <property type="component" value="Unassembled WGS sequence"/>
</dbReference>
<dbReference type="GO" id="GO:0004222">
    <property type="term" value="F:metalloendopeptidase activity"/>
    <property type="evidence" value="ECO:0007669"/>
    <property type="project" value="InterPro"/>
</dbReference>
<reference evidence="9 10" key="1">
    <citation type="submission" date="2015-11" db="EMBL/GenBank/DDBJ databases">
        <title>Genomic analysis of 38 Legionella species identifies large and diverse effector repertoires.</title>
        <authorList>
            <person name="Burstein D."/>
            <person name="Amaro F."/>
            <person name="Zusman T."/>
            <person name="Lifshitz Z."/>
            <person name="Cohen O."/>
            <person name="Gilbert J.A."/>
            <person name="Pupko T."/>
            <person name="Shuman H.A."/>
            <person name="Segal G."/>
        </authorList>
    </citation>
    <scope>NUCLEOTIDE SEQUENCE [LARGE SCALE GENOMIC DNA]</scope>
    <source>
        <strain evidence="9 10">BL-540</strain>
    </source>
</reference>
<dbReference type="PATRIC" id="fig|456.5.peg.1346"/>
<evidence type="ECO:0000256" key="4">
    <source>
        <dbReference type="ARBA" id="ARBA00022801"/>
    </source>
</evidence>
<evidence type="ECO:0000256" key="1">
    <source>
        <dbReference type="ARBA" id="ARBA00001947"/>
    </source>
</evidence>
<evidence type="ECO:0000313" key="10">
    <source>
        <dbReference type="Proteomes" id="UP000055035"/>
    </source>
</evidence>
<protein>
    <submittedName>
        <fullName evidence="9">Zn-dependent protease</fullName>
    </submittedName>
</protein>